<keyword evidence="3" id="KW-1185">Reference proteome</keyword>
<evidence type="ECO:0000313" key="3">
    <source>
        <dbReference type="Proteomes" id="UP001215598"/>
    </source>
</evidence>
<evidence type="ECO:0000256" key="1">
    <source>
        <dbReference type="SAM" id="MobiDB-lite"/>
    </source>
</evidence>
<feature type="compositionally biased region" description="Low complexity" evidence="1">
    <location>
        <begin position="63"/>
        <end position="73"/>
    </location>
</feature>
<proteinExistence type="predicted"/>
<organism evidence="2 3">
    <name type="scientific">Mycena metata</name>
    <dbReference type="NCBI Taxonomy" id="1033252"/>
    <lineage>
        <taxon>Eukaryota</taxon>
        <taxon>Fungi</taxon>
        <taxon>Dikarya</taxon>
        <taxon>Basidiomycota</taxon>
        <taxon>Agaricomycotina</taxon>
        <taxon>Agaricomycetes</taxon>
        <taxon>Agaricomycetidae</taxon>
        <taxon>Agaricales</taxon>
        <taxon>Marasmiineae</taxon>
        <taxon>Mycenaceae</taxon>
        <taxon>Mycena</taxon>
    </lineage>
</organism>
<gene>
    <name evidence="2" type="ORF">B0H16DRAFT_494706</name>
</gene>
<comment type="caution">
    <text evidence="2">The sequence shown here is derived from an EMBL/GenBank/DDBJ whole genome shotgun (WGS) entry which is preliminary data.</text>
</comment>
<dbReference type="EMBL" id="JARKIB010000030">
    <property type="protein sequence ID" value="KAJ7763491.1"/>
    <property type="molecule type" value="Genomic_DNA"/>
</dbReference>
<feature type="compositionally biased region" description="Polar residues" evidence="1">
    <location>
        <begin position="1"/>
        <end position="16"/>
    </location>
</feature>
<sequence length="192" mass="20612">MTSRYQARGTTPQVHSSLEKGRGRVVLRPQGPHAYSDTANSPAERVLGSSRPPQARALDNAMSSPAAPTPSATKLPCTQARHVIPAGSTRLPLRAANHPQNPAGPLPSVPLPFLLPNTRNSIPIPRRGKTNDTAFTSCSPNTKTMMSSRAPKKTPQSPAHALTHVGLSLLPRSPKCDADRNAQNTRTRRLVY</sequence>
<protein>
    <submittedName>
        <fullName evidence="2">Uncharacterized protein</fullName>
    </submittedName>
</protein>
<dbReference type="AlphaFoldDB" id="A0AAD7NJJ7"/>
<feature type="region of interest" description="Disordered" evidence="1">
    <location>
        <begin position="1"/>
        <end position="76"/>
    </location>
</feature>
<name>A0AAD7NJJ7_9AGAR</name>
<feature type="region of interest" description="Disordered" evidence="1">
    <location>
        <begin position="170"/>
        <end position="192"/>
    </location>
</feature>
<reference evidence="2" key="1">
    <citation type="submission" date="2023-03" db="EMBL/GenBank/DDBJ databases">
        <title>Massive genome expansion in bonnet fungi (Mycena s.s.) driven by repeated elements and novel gene families across ecological guilds.</title>
        <authorList>
            <consortium name="Lawrence Berkeley National Laboratory"/>
            <person name="Harder C.B."/>
            <person name="Miyauchi S."/>
            <person name="Viragh M."/>
            <person name="Kuo A."/>
            <person name="Thoen E."/>
            <person name="Andreopoulos B."/>
            <person name="Lu D."/>
            <person name="Skrede I."/>
            <person name="Drula E."/>
            <person name="Henrissat B."/>
            <person name="Morin E."/>
            <person name="Kohler A."/>
            <person name="Barry K."/>
            <person name="LaButti K."/>
            <person name="Morin E."/>
            <person name="Salamov A."/>
            <person name="Lipzen A."/>
            <person name="Mereny Z."/>
            <person name="Hegedus B."/>
            <person name="Baldrian P."/>
            <person name="Stursova M."/>
            <person name="Weitz H."/>
            <person name="Taylor A."/>
            <person name="Grigoriev I.V."/>
            <person name="Nagy L.G."/>
            <person name="Martin F."/>
            <person name="Kauserud H."/>
        </authorList>
    </citation>
    <scope>NUCLEOTIDE SEQUENCE</scope>
    <source>
        <strain evidence="2">CBHHK182m</strain>
    </source>
</reference>
<accession>A0AAD7NJJ7</accession>
<dbReference type="Proteomes" id="UP001215598">
    <property type="component" value="Unassembled WGS sequence"/>
</dbReference>
<evidence type="ECO:0000313" key="2">
    <source>
        <dbReference type="EMBL" id="KAJ7763491.1"/>
    </source>
</evidence>